<comment type="caution">
    <text evidence="9">The sequence shown here is derived from an EMBL/GenBank/DDBJ whole genome shotgun (WGS) entry which is preliminary data.</text>
</comment>
<dbReference type="PANTHER" id="PTHR30381">
    <property type="entry name" value="FLAGELLAR P-RING PERIPLASMIC PROTEIN FLGI"/>
    <property type="match status" value="1"/>
</dbReference>
<feature type="chain" id="PRO_5041495824" description="Flagellar P-ring protein" evidence="8">
    <location>
        <begin position="20"/>
        <end position="365"/>
    </location>
</feature>
<dbReference type="NCBIfam" id="NF003676">
    <property type="entry name" value="PRK05303.1"/>
    <property type="match status" value="1"/>
</dbReference>
<protein>
    <recommendedName>
        <fullName evidence="3 8">Flagellar P-ring protein</fullName>
    </recommendedName>
    <alternativeName>
        <fullName evidence="7 8">Basal body P-ring protein</fullName>
    </alternativeName>
</protein>
<gene>
    <name evidence="8 9" type="primary">flgI</name>
    <name evidence="9" type="ORF">M8523_25725</name>
</gene>
<keyword evidence="10" id="KW-1185">Reference proteome</keyword>
<accession>A0AA42CQE9</accession>
<dbReference type="InterPro" id="IPR001782">
    <property type="entry name" value="Flag_FlgI"/>
</dbReference>
<feature type="signal peptide" evidence="8">
    <location>
        <begin position="1"/>
        <end position="19"/>
    </location>
</feature>
<evidence type="ECO:0000313" key="10">
    <source>
        <dbReference type="Proteomes" id="UP001165667"/>
    </source>
</evidence>
<dbReference type="GO" id="GO:0071973">
    <property type="term" value="P:bacterial-type flagellum-dependent cell motility"/>
    <property type="evidence" value="ECO:0007669"/>
    <property type="project" value="InterPro"/>
</dbReference>
<comment type="subcellular location">
    <subcellularLocation>
        <location evidence="2 8">Bacterial flagellum basal body</location>
    </subcellularLocation>
</comment>
<evidence type="ECO:0000256" key="3">
    <source>
        <dbReference type="ARBA" id="ARBA00019515"/>
    </source>
</evidence>
<dbReference type="GO" id="GO:0009428">
    <property type="term" value="C:bacterial-type flagellum basal body, distal rod, P ring"/>
    <property type="evidence" value="ECO:0007669"/>
    <property type="project" value="InterPro"/>
</dbReference>
<dbReference type="GO" id="GO:0005198">
    <property type="term" value="F:structural molecule activity"/>
    <property type="evidence" value="ECO:0007669"/>
    <property type="project" value="InterPro"/>
</dbReference>
<evidence type="ECO:0000256" key="7">
    <source>
        <dbReference type="ARBA" id="ARBA00032344"/>
    </source>
</evidence>
<comment type="function">
    <text evidence="1 8">Assembles around the rod to form the L-ring and probably protects the motor/basal body from shearing forces during rotation.</text>
</comment>
<keyword evidence="4 8" id="KW-0732">Signal</keyword>
<keyword evidence="9" id="KW-0966">Cell projection</keyword>
<keyword evidence="9" id="KW-0282">Flagellum</keyword>
<evidence type="ECO:0000313" key="9">
    <source>
        <dbReference type="EMBL" id="MCW6511387.1"/>
    </source>
</evidence>
<keyword evidence="6 8" id="KW-0975">Bacterial flagellum</keyword>
<dbReference type="EMBL" id="JAMOIM010000025">
    <property type="protein sequence ID" value="MCW6511387.1"/>
    <property type="molecule type" value="Genomic_DNA"/>
</dbReference>
<reference evidence="9" key="1">
    <citation type="submission" date="2022-05" db="EMBL/GenBank/DDBJ databases">
        <authorList>
            <person name="Pankratov T."/>
        </authorList>
    </citation>
    <scope>NUCLEOTIDE SEQUENCE</scope>
    <source>
        <strain evidence="9">BP6-180914</strain>
    </source>
</reference>
<evidence type="ECO:0000256" key="5">
    <source>
        <dbReference type="ARBA" id="ARBA00022764"/>
    </source>
</evidence>
<comment type="subunit">
    <text evidence="8">The basal body constitutes a major portion of the flagellar organelle and consists of four rings (L,P,S, and M) mounted on a central rod.</text>
</comment>
<sequence length="365" mass="38020" precursor="true">MRRLFLALAISVSASHAFAAVRIKDIATLGGMRDNQLVGYGIVVGLLGTGDTMRNAPFTEQSMQSMLDKMGINVRGISLRARNVAGVIVTTHLPPLVSRGSQLDVTVSSLGDSTSLLGGTLVMTPLIGGDGQTHAVAQGPVSVSGNSAAGQAETYTQGVPTAGRIANGAIVELEAPNDFGTTNALSLDLKNPDFKTSVRIADAVNQFTRERFHTQSAKEQDLRRVSLLCPPGISQTRFMAEIGDLTVEPDTPARVVIDERTGTVVIGQDVQISTVAVTHGSLTVRISETPTASQPAPLSNGKTVVLPSTSIDSKEEQGQLRIVGGTTLRSLVKGLNAIGLKPSGIIAILQAIKSAGALQADLVAE</sequence>
<keyword evidence="9" id="KW-0969">Cilium</keyword>
<proteinExistence type="inferred from homology"/>
<comment type="similarity">
    <text evidence="8">Belongs to the FlgI family.</text>
</comment>
<organism evidence="9 10">
    <name type="scientific">Lichenifustis flavocetrariae</name>
    <dbReference type="NCBI Taxonomy" id="2949735"/>
    <lineage>
        <taxon>Bacteria</taxon>
        <taxon>Pseudomonadati</taxon>
        <taxon>Pseudomonadota</taxon>
        <taxon>Alphaproteobacteria</taxon>
        <taxon>Hyphomicrobiales</taxon>
        <taxon>Lichenihabitantaceae</taxon>
        <taxon>Lichenifustis</taxon>
    </lineage>
</organism>
<dbReference type="PRINTS" id="PR01010">
    <property type="entry name" value="FLGPRINGFLGI"/>
</dbReference>
<dbReference type="PANTHER" id="PTHR30381:SF0">
    <property type="entry name" value="FLAGELLAR P-RING PROTEIN"/>
    <property type="match status" value="1"/>
</dbReference>
<evidence type="ECO:0000256" key="8">
    <source>
        <dbReference type="HAMAP-Rule" id="MF_00416"/>
    </source>
</evidence>
<keyword evidence="5" id="KW-0574">Periplasm</keyword>
<evidence type="ECO:0000256" key="2">
    <source>
        <dbReference type="ARBA" id="ARBA00004117"/>
    </source>
</evidence>
<dbReference type="RefSeq" id="WP_282587764.1">
    <property type="nucleotide sequence ID" value="NZ_JAMOIM010000025.1"/>
</dbReference>
<dbReference type="HAMAP" id="MF_00416">
    <property type="entry name" value="FlgI"/>
    <property type="match status" value="1"/>
</dbReference>
<evidence type="ECO:0000256" key="6">
    <source>
        <dbReference type="ARBA" id="ARBA00023143"/>
    </source>
</evidence>
<dbReference type="NCBIfam" id="NF009430">
    <property type="entry name" value="PRK12789.1"/>
    <property type="match status" value="1"/>
</dbReference>
<dbReference type="GO" id="GO:0030288">
    <property type="term" value="C:outer membrane-bounded periplasmic space"/>
    <property type="evidence" value="ECO:0007669"/>
    <property type="project" value="InterPro"/>
</dbReference>
<evidence type="ECO:0000256" key="4">
    <source>
        <dbReference type="ARBA" id="ARBA00022729"/>
    </source>
</evidence>
<dbReference type="AlphaFoldDB" id="A0AA42CQE9"/>
<dbReference type="Pfam" id="PF02119">
    <property type="entry name" value="FlgI"/>
    <property type="match status" value="1"/>
</dbReference>
<name>A0AA42CQE9_9HYPH</name>
<dbReference type="Proteomes" id="UP001165667">
    <property type="component" value="Unassembled WGS sequence"/>
</dbReference>
<evidence type="ECO:0000256" key="1">
    <source>
        <dbReference type="ARBA" id="ARBA00002591"/>
    </source>
</evidence>